<keyword evidence="12" id="KW-1185">Reference proteome</keyword>
<reference evidence="11 12" key="1">
    <citation type="submission" date="2020-08" db="EMBL/GenBank/DDBJ databases">
        <title>Genomic Encyclopedia of Type Strains, Phase IV (KMG-IV): sequencing the most valuable type-strain genomes for metagenomic binning, comparative biology and taxonomic classification.</title>
        <authorList>
            <person name="Goeker M."/>
        </authorList>
    </citation>
    <scope>NUCLEOTIDE SEQUENCE [LARGE SCALE GENOMIC DNA]</scope>
    <source>
        <strain evidence="11 12">DSM 29007</strain>
    </source>
</reference>
<keyword evidence="4 7" id="KW-0472">Membrane</keyword>
<dbReference type="InterPro" id="IPR050739">
    <property type="entry name" value="MFP"/>
</dbReference>
<dbReference type="GO" id="GO:0016020">
    <property type="term" value="C:membrane"/>
    <property type="evidence" value="ECO:0007669"/>
    <property type="project" value="UniProtKB-SubCell"/>
</dbReference>
<evidence type="ECO:0000313" key="11">
    <source>
        <dbReference type="EMBL" id="MBB6068426.1"/>
    </source>
</evidence>
<organism evidence="11 12">
    <name type="scientific">Longimicrobium terrae</name>
    <dbReference type="NCBI Taxonomy" id="1639882"/>
    <lineage>
        <taxon>Bacteria</taxon>
        <taxon>Pseudomonadati</taxon>
        <taxon>Gemmatimonadota</taxon>
        <taxon>Longimicrobiia</taxon>
        <taxon>Longimicrobiales</taxon>
        <taxon>Longimicrobiaceae</taxon>
        <taxon>Longimicrobium</taxon>
    </lineage>
</organism>
<evidence type="ECO:0000256" key="5">
    <source>
        <dbReference type="SAM" id="Coils"/>
    </source>
</evidence>
<dbReference type="Proteomes" id="UP000582837">
    <property type="component" value="Unassembled WGS sequence"/>
</dbReference>
<feature type="coiled-coil region" evidence="5">
    <location>
        <begin position="107"/>
        <end position="182"/>
    </location>
</feature>
<dbReference type="PRINTS" id="PR01490">
    <property type="entry name" value="RTXTOXIND"/>
</dbReference>
<feature type="compositionally biased region" description="Low complexity" evidence="6">
    <location>
        <begin position="13"/>
        <end position="27"/>
    </location>
</feature>
<dbReference type="InterPro" id="IPR058624">
    <property type="entry name" value="MdtA-like_HH"/>
</dbReference>
<feature type="region of interest" description="Disordered" evidence="6">
    <location>
        <begin position="1"/>
        <end position="29"/>
    </location>
</feature>
<dbReference type="Gene3D" id="2.40.50.100">
    <property type="match status" value="1"/>
</dbReference>
<evidence type="ECO:0000256" key="1">
    <source>
        <dbReference type="ARBA" id="ARBA00004167"/>
    </source>
</evidence>
<name>A0A841GW80_9BACT</name>
<dbReference type="AlphaFoldDB" id="A0A841GW80"/>
<evidence type="ECO:0000256" key="7">
    <source>
        <dbReference type="SAM" id="Phobius"/>
    </source>
</evidence>
<dbReference type="SUPFAM" id="SSF111369">
    <property type="entry name" value="HlyD-like secretion proteins"/>
    <property type="match status" value="3"/>
</dbReference>
<feature type="domain" description="Multidrug resistance protein MdtA-like alpha-helical hairpin" evidence="8">
    <location>
        <begin position="155"/>
        <end position="220"/>
    </location>
</feature>
<accession>A0A841GW80</accession>
<feature type="domain" description="CusB-like beta-barrel" evidence="10">
    <location>
        <begin position="295"/>
        <end position="338"/>
    </location>
</feature>
<sequence length="392" mass="40696">MAQMEETVEPRAAHAPAQPARTAPAEPAGGGMRKRIILGVVAVALVGLAIWGFRKWQWSQSHVTTDNAQVEGHITPVLARTGGYVNKVMVQDNQHVKAGDVLVVLDDRDLQARLAQANAELNALLAVSGGEGHVGQAAAQIGGAEASASASQAQVAQAQAQVRQAQAAARKATSDLERMRTLAARNIVSQQQLDAANAASEAANSAVSAAQAQVTAAQRNASAASQQVTVAQAGLQGADARVAAARAARDGVALQLSYTRVVAPADGVVSKRTVEAGQLVQPGQPLMTVVPLTDVWVVANFKETEVRTVVPGEDVEFEVDAYPGHAFHGEVESLSPATGAKFSLLPPDNSTGNYTKVVQRIPVKVRVTGGMDAAHPLRPGMSAEVVVDIPST</sequence>
<dbReference type="InterPro" id="IPR058625">
    <property type="entry name" value="MdtA-like_BSH"/>
</dbReference>
<keyword evidence="2 7" id="KW-0812">Transmembrane</keyword>
<dbReference type="PANTHER" id="PTHR30386">
    <property type="entry name" value="MEMBRANE FUSION SUBUNIT OF EMRAB-TOLC MULTIDRUG EFFLUX PUMP"/>
    <property type="match status" value="1"/>
</dbReference>
<dbReference type="Pfam" id="PF25954">
    <property type="entry name" value="Beta-barrel_RND_2"/>
    <property type="match status" value="1"/>
</dbReference>
<keyword evidence="3 7" id="KW-1133">Transmembrane helix</keyword>
<gene>
    <name evidence="11" type="ORF">HNQ61_000037</name>
</gene>
<evidence type="ECO:0000259" key="9">
    <source>
        <dbReference type="Pfam" id="PF25917"/>
    </source>
</evidence>
<comment type="caution">
    <text evidence="11">The sequence shown here is derived from an EMBL/GenBank/DDBJ whole genome shotgun (WGS) entry which is preliminary data.</text>
</comment>
<proteinExistence type="predicted"/>
<feature type="transmembrane region" description="Helical" evidence="7">
    <location>
        <begin position="36"/>
        <end position="53"/>
    </location>
</feature>
<dbReference type="RefSeq" id="WP_170039318.1">
    <property type="nucleotide sequence ID" value="NZ_JABDTL010000002.1"/>
</dbReference>
<comment type="subcellular location">
    <subcellularLocation>
        <location evidence="1">Membrane</location>
        <topology evidence="1">Single-pass membrane protein</topology>
    </subcellularLocation>
</comment>
<dbReference type="Pfam" id="PF25876">
    <property type="entry name" value="HH_MFP_RND"/>
    <property type="match status" value="1"/>
</dbReference>
<evidence type="ECO:0000256" key="4">
    <source>
        <dbReference type="ARBA" id="ARBA00023136"/>
    </source>
</evidence>
<evidence type="ECO:0000259" key="8">
    <source>
        <dbReference type="Pfam" id="PF25876"/>
    </source>
</evidence>
<dbReference type="Pfam" id="PF25917">
    <property type="entry name" value="BSH_RND"/>
    <property type="match status" value="1"/>
</dbReference>
<evidence type="ECO:0000256" key="3">
    <source>
        <dbReference type="ARBA" id="ARBA00022989"/>
    </source>
</evidence>
<protein>
    <submittedName>
        <fullName evidence="11">Membrane fusion protein (Multidrug efflux system)</fullName>
    </submittedName>
</protein>
<dbReference type="PANTHER" id="PTHR30386:SF26">
    <property type="entry name" value="TRANSPORT PROTEIN COMB"/>
    <property type="match status" value="1"/>
</dbReference>
<dbReference type="InterPro" id="IPR058792">
    <property type="entry name" value="Beta-barrel_RND_2"/>
</dbReference>
<evidence type="ECO:0000256" key="2">
    <source>
        <dbReference type="ARBA" id="ARBA00022692"/>
    </source>
</evidence>
<evidence type="ECO:0000259" key="10">
    <source>
        <dbReference type="Pfam" id="PF25954"/>
    </source>
</evidence>
<feature type="domain" description="Multidrug resistance protein MdtA-like barrel-sandwich hybrid" evidence="9">
    <location>
        <begin position="77"/>
        <end position="290"/>
    </location>
</feature>
<evidence type="ECO:0000313" key="12">
    <source>
        <dbReference type="Proteomes" id="UP000582837"/>
    </source>
</evidence>
<keyword evidence="5" id="KW-0175">Coiled coil</keyword>
<dbReference type="Gene3D" id="2.40.30.170">
    <property type="match status" value="1"/>
</dbReference>
<dbReference type="Gene3D" id="1.10.287.470">
    <property type="entry name" value="Helix hairpin bin"/>
    <property type="match status" value="1"/>
</dbReference>
<dbReference type="EMBL" id="JACHIA010000001">
    <property type="protein sequence ID" value="MBB6068426.1"/>
    <property type="molecule type" value="Genomic_DNA"/>
</dbReference>
<evidence type="ECO:0000256" key="6">
    <source>
        <dbReference type="SAM" id="MobiDB-lite"/>
    </source>
</evidence>